<dbReference type="InterPro" id="IPR050678">
    <property type="entry name" value="DNA_Partitioning_ATPase"/>
</dbReference>
<proteinExistence type="predicted"/>
<evidence type="ECO:0000313" key="2">
    <source>
        <dbReference type="EMBL" id="OIR06402.1"/>
    </source>
</evidence>
<protein>
    <submittedName>
        <fullName evidence="2">CobQ/CobB/MinD/ParA nucleotide binding domain protein</fullName>
    </submittedName>
</protein>
<dbReference type="PANTHER" id="PTHR13696:SF52">
    <property type="entry name" value="PARA FAMILY PROTEIN CT_582"/>
    <property type="match status" value="1"/>
</dbReference>
<dbReference type="InterPro" id="IPR002586">
    <property type="entry name" value="CobQ/CobB/MinD/ParA_Nub-bd_dom"/>
</dbReference>
<accession>A0A1J5SDQ7</accession>
<sequence>MPLRITFLNQKGGVGKSTAAGLVAAVLKEAGFRVAADDRDPQKTLAFWAREVGGIPLVDELERPDVVVTDTPGRLDLNQESVVSGFRSLVGESDRVVLVSEKTLFSLHASAPMLRIVLGHRRPETRVCVLFNKVRSATVIGRQSDGELAQRLGIPATATHLPLAAAYERFETEGLAAVRGRPLELAKALALELVS</sequence>
<dbReference type="AlphaFoldDB" id="A0A1J5SDQ7"/>
<dbReference type="EMBL" id="MLJW01000044">
    <property type="protein sequence ID" value="OIR06402.1"/>
    <property type="molecule type" value="Genomic_DNA"/>
</dbReference>
<feature type="domain" description="CobQ/CobB/MinD/ParA nucleotide binding" evidence="1">
    <location>
        <begin position="5"/>
        <end position="146"/>
    </location>
</feature>
<evidence type="ECO:0000259" key="1">
    <source>
        <dbReference type="Pfam" id="PF01656"/>
    </source>
</evidence>
<dbReference type="CDD" id="cd02042">
    <property type="entry name" value="ParAB_family"/>
    <property type="match status" value="1"/>
</dbReference>
<gene>
    <name evidence="2" type="ORF">GALL_115920</name>
</gene>
<reference evidence="2" key="1">
    <citation type="submission" date="2016-10" db="EMBL/GenBank/DDBJ databases">
        <title>Sequence of Gallionella enrichment culture.</title>
        <authorList>
            <person name="Poehlein A."/>
            <person name="Muehling M."/>
            <person name="Daniel R."/>
        </authorList>
    </citation>
    <scope>NUCLEOTIDE SEQUENCE</scope>
</reference>
<name>A0A1J5SDQ7_9ZZZZ</name>
<comment type="caution">
    <text evidence="2">The sequence shown here is derived from an EMBL/GenBank/DDBJ whole genome shotgun (WGS) entry which is preliminary data.</text>
</comment>
<dbReference type="SUPFAM" id="SSF52540">
    <property type="entry name" value="P-loop containing nucleoside triphosphate hydrolases"/>
    <property type="match status" value="1"/>
</dbReference>
<dbReference type="InterPro" id="IPR027417">
    <property type="entry name" value="P-loop_NTPase"/>
</dbReference>
<organism evidence="2">
    <name type="scientific">mine drainage metagenome</name>
    <dbReference type="NCBI Taxonomy" id="410659"/>
    <lineage>
        <taxon>unclassified sequences</taxon>
        <taxon>metagenomes</taxon>
        <taxon>ecological metagenomes</taxon>
    </lineage>
</organism>
<dbReference type="PANTHER" id="PTHR13696">
    <property type="entry name" value="P-LOOP CONTAINING NUCLEOSIDE TRIPHOSPHATE HYDROLASE"/>
    <property type="match status" value="1"/>
</dbReference>
<dbReference type="Pfam" id="PF01656">
    <property type="entry name" value="CbiA"/>
    <property type="match status" value="1"/>
</dbReference>
<dbReference type="Gene3D" id="3.40.50.300">
    <property type="entry name" value="P-loop containing nucleotide triphosphate hydrolases"/>
    <property type="match status" value="1"/>
</dbReference>